<dbReference type="WBParaSite" id="TREG1_95200.1">
    <property type="protein sequence ID" value="TREG1_95200.1"/>
    <property type="gene ID" value="TREG1_95200"/>
</dbReference>
<dbReference type="Pfam" id="PF03265">
    <property type="entry name" value="DNase_II"/>
    <property type="match status" value="1"/>
</dbReference>
<comment type="similarity">
    <text evidence="1">Belongs to the DNase II family.</text>
</comment>
<keyword evidence="2" id="KW-0378">Hydrolase</keyword>
<proteinExistence type="inferred from homology"/>
<dbReference type="AlphaFoldDB" id="A0AA85KHW8"/>
<dbReference type="CDD" id="cd09121">
    <property type="entry name" value="PLDc_DNaseII_2"/>
    <property type="match status" value="1"/>
</dbReference>
<keyword evidence="4" id="KW-1185">Reference proteome</keyword>
<dbReference type="InterPro" id="IPR004947">
    <property type="entry name" value="DNase_II"/>
</dbReference>
<feature type="chain" id="PRO_5041639000" evidence="3">
    <location>
        <begin position="19"/>
        <end position="383"/>
    </location>
</feature>
<dbReference type="CDD" id="cd09120">
    <property type="entry name" value="PLDc_DNaseII_1"/>
    <property type="match status" value="1"/>
</dbReference>
<organism evidence="4 5">
    <name type="scientific">Trichobilharzia regenti</name>
    <name type="common">Nasal bird schistosome</name>
    <dbReference type="NCBI Taxonomy" id="157069"/>
    <lineage>
        <taxon>Eukaryota</taxon>
        <taxon>Metazoa</taxon>
        <taxon>Spiralia</taxon>
        <taxon>Lophotrochozoa</taxon>
        <taxon>Platyhelminthes</taxon>
        <taxon>Trematoda</taxon>
        <taxon>Digenea</taxon>
        <taxon>Strigeidida</taxon>
        <taxon>Schistosomatoidea</taxon>
        <taxon>Schistosomatidae</taxon>
        <taxon>Trichobilharzia</taxon>
    </lineage>
</organism>
<reference evidence="5" key="2">
    <citation type="submission" date="2023-11" db="UniProtKB">
        <authorList>
            <consortium name="WormBaseParasite"/>
        </authorList>
    </citation>
    <scope>IDENTIFICATION</scope>
</reference>
<sequence>MLFVLCYVAFSVLRLVNSLSCIDDDGREVDWFVGYKLPSSFDGVFINPDQRNWELSSKPINSGGMMKNTYDAMYGLTGKPDAVFGMYNDEIPKKINNFTVDERDNSWWGHMKGAFAFDDSDTGFWVIHSIPKLSSSNTSYLYPSNGRTYGQHLLCITLKKSVLKSLATQLAISRPLFQSTYISSSVKSKFPDLAKLLQNKKVVTSTQSKVIDLQSADGTFQMKHFSKSIDFGKDLYADFVAPTLKQSLATETWQHDGGMPSDCKHKYSVTNIKSIYIDASQTEITNSHDHAKWAVTVPSKKKNTDGEQEADGIDDSANWICLGDINRQPHQKERGGGTMCIHDKQLWQSFYKLIRSIEACPRSYFHRLLTPFWSLIEIIQVYA</sequence>
<name>A0AA85KHW8_TRIRE</name>
<evidence type="ECO:0000313" key="5">
    <source>
        <dbReference type="WBParaSite" id="TREG1_95200.1"/>
    </source>
</evidence>
<evidence type="ECO:0000256" key="2">
    <source>
        <dbReference type="ARBA" id="ARBA00022801"/>
    </source>
</evidence>
<evidence type="ECO:0000256" key="1">
    <source>
        <dbReference type="ARBA" id="ARBA00007527"/>
    </source>
</evidence>
<dbReference type="GO" id="GO:0004531">
    <property type="term" value="F:deoxyribonuclease II activity"/>
    <property type="evidence" value="ECO:0007669"/>
    <property type="project" value="InterPro"/>
</dbReference>
<dbReference type="PANTHER" id="PTHR10858:SF23">
    <property type="entry name" value="DEOXYRIBONUCLEASE II"/>
    <property type="match status" value="1"/>
</dbReference>
<dbReference type="Proteomes" id="UP000050795">
    <property type="component" value="Unassembled WGS sequence"/>
</dbReference>
<dbReference type="PANTHER" id="PTHR10858">
    <property type="entry name" value="DEOXYRIBONUCLEASE II"/>
    <property type="match status" value="1"/>
</dbReference>
<accession>A0AA85KHW8</accession>
<evidence type="ECO:0000256" key="3">
    <source>
        <dbReference type="SAM" id="SignalP"/>
    </source>
</evidence>
<evidence type="ECO:0000313" key="4">
    <source>
        <dbReference type="Proteomes" id="UP000050795"/>
    </source>
</evidence>
<feature type="signal peptide" evidence="3">
    <location>
        <begin position="1"/>
        <end position="18"/>
    </location>
</feature>
<keyword evidence="3" id="KW-0732">Signal</keyword>
<reference evidence="4" key="1">
    <citation type="submission" date="2022-06" db="EMBL/GenBank/DDBJ databases">
        <authorList>
            <person name="Berger JAMES D."/>
            <person name="Berger JAMES D."/>
        </authorList>
    </citation>
    <scope>NUCLEOTIDE SEQUENCE [LARGE SCALE GENOMIC DNA]</scope>
</reference>
<protein>
    <submittedName>
        <fullName evidence="5">Uncharacterized protein</fullName>
    </submittedName>
</protein>
<dbReference type="GO" id="GO:0006309">
    <property type="term" value="P:apoptotic DNA fragmentation"/>
    <property type="evidence" value="ECO:0007669"/>
    <property type="project" value="TreeGrafter"/>
</dbReference>